<keyword evidence="2" id="KW-0812">Transmembrane</keyword>
<evidence type="ECO:0000256" key="2">
    <source>
        <dbReference type="SAM" id="Phobius"/>
    </source>
</evidence>
<evidence type="ECO:0000256" key="1">
    <source>
        <dbReference type="SAM" id="Coils"/>
    </source>
</evidence>
<feature type="transmembrane region" description="Helical" evidence="2">
    <location>
        <begin position="381"/>
        <end position="400"/>
    </location>
</feature>
<accession>A0A1V4IQB9</accession>
<sequence length="792" mass="91754">MIIKSITIKKFGKLKEYELNFREGLNIIYGENEAGKSTIQNFIKAMFYGMNSQKKNISENIRKKYLPWDGERAAGKIVFCDDLNNEYVIERSFGQVKKQDICNVYNNINGEQATGIDSSCPGKDIFGINEETFEKTMFIKQLGAQFARDKDDEIMGRLLNIGQSGDENLSFHKAVNVLDNIIKNLSGGRKTGKIDEIRSRIYELNTKKIETLSVNEKNLTLLEEQKNLSKQIQQRRNEIKKLNEDIALGKKLYLYYEYNEILKLYSSKTELISEMNNLKSSFYKNNFEDIEYDISGLREANSILKEREKNYDYVNGKLKDIENRIKSIEIEEEAYASFHELGPNLEEKVNNLISKKREIEKLRELEKGSNNSYGTKNKMKFIMLCSALIIAVFFAVLYAANINKQFAAFAILPFLSFISALINYLSNLKKQKSVDQSDDEEDNFSIDKYFNYLLTSCGCADMEEFHKRLKEFRELQSKKQLIESERKVYLEDINERINEINNIKEDIAIMYNNFIVPSSIADESIMDYIQETYNKVKKKIDVCKETDYALTNLLHGRSIKYISQEMENISEQLPEDIISNIKYKKGSRYMNRDRLEANLNSVSSELIELEKRKQQIKYKLDTESSALSLGSIEEEIIANKNKLVMLEEVNKNADIAKQTLTEAFNELQMNFGPKLNSCVSRIMKQITADAYSDIKVSDNYDMNVYDSKDQWLKSAEYLSGGTYDQLYFALRLGLIEIAFDTIKVPVILDDTFIQLDDRRMANTINYLKKLADNRQVILFTCRKVDSITTVLN</sequence>
<evidence type="ECO:0000313" key="5">
    <source>
        <dbReference type="Proteomes" id="UP000190080"/>
    </source>
</evidence>
<comment type="caution">
    <text evidence="4">The sequence shown here is derived from an EMBL/GenBank/DDBJ whole genome shotgun (WGS) entry which is preliminary data.</text>
</comment>
<protein>
    <submittedName>
        <fullName evidence="4">DNA replication and repair protein RecF</fullName>
    </submittedName>
</protein>
<dbReference type="Gene3D" id="3.40.50.300">
    <property type="entry name" value="P-loop containing nucleotide triphosphate hydrolases"/>
    <property type="match status" value="2"/>
</dbReference>
<dbReference type="EMBL" id="MZGV01000020">
    <property type="protein sequence ID" value="OPJ61677.1"/>
    <property type="molecule type" value="Genomic_DNA"/>
</dbReference>
<dbReference type="Pfam" id="PF13476">
    <property type="entry name" value="AAA_23"/>
    <property type="match status" value="1"/>
</dbReference>
<keyword evidence="2" id="KW-0472">Membrane</keyword>
<dbReference type="PANTHER" id="PTHR41259">
    <property type="entry name" value="DOUBLE-STRAND BREAK REPAIR RAD50 ATPASE, PUTATIVE-RELATED"/>
    <property type="match status" value="1"/>
</dbReference>
<dbReference type="PANTHER" id="PTHR41259:SF1">
    <property type="entry name" value="DOUBLE-STRAND BREAK REPAIR RAD50 ATPASE, PUTATIVE-RELATED"/>
    <property type="match status" value="1"/>
</dbReference>
<evidence type="ECO:0000259" key="3">
    <source>
        <dbReference type="Pfam" id="PF13476"/>
    </source>
</evidence>
<dbReference type="GO" id="GO:0006302">
    <property type="term" value="P:double-strand break repair"/>
    <property type="evidence" value="ECO:0007669"/>
    <property type="project" value="InterPro"/>
</dbReference>
<feature type="domain" description="Rad50/SbcC-type AAA" evidence="3">
    <location>
        <begin position="5"/>
        <end position="246"/>
    </location>
</feature>
<feature type="coiled-coil region" evidence="1">
    <location>
        <begin position="592"/>
        <end position="619"/>
    </location>
</feature>
<dbReference type="AlphaFoldDB" id="A0A1V4IQB9"/>
<proteinExistence type="predicted"/>
<evidence type="ECO:0000313" key="4">
    <source>
        <dbReference type="EMBL" id="OPJ61677.1"/>
    </source>
</evidence>
<keyword evidence="2" id="KW-1133">Transmembrane helix</keyword>
<dbReference type="SUPFAM" id="SSF52540">
    <property type="entry name" value="P-loop containing nucleoside triphosphate hydrolases"/>
    <property type="match status" value="1"/>
</dbReference>
<dbReference type="RefSeq" id="WP_079424215.1">
    <property type="nucleotide sequence ID" value="NZ_MZGV01000020.1"/>
</dbReference>
<dbReference type="GO" id="GO:0016887">
    <property type="term" value="F:ATP hydrolysis activity"/>
    <property type="evidence" value="ECO:0007669"/>
    <property type="project" value="InterPro"/>
</dbReference>
<reference evidence="4 5" key="1">
    <citation type="submission" date="2017-03" db="EMBL/GenBank/DDBJ databases">
        <title>Genome sequence of Clostridium oryzae DSM 28571.</title>
        <authorList>
            <person name="Poehlein A."/>
            <person name="Daniel R."/>
        </authorList>
    </citation>
    <scope>NUCLEOTIDE SEQUENCE [LARGE SCALE GENOMIC DNA]</scope>
    <source>
        <strain evidence="4 5">DSM 28571</strain>
    </source>
</reference>
<dbReference type="OrthoDB" id="9764467at2"/>
<keyword evidence="5" id="KW-1185">Reference proteome</keyword>
<gene>
    <name evidence="4" type="primary">recF_2</name>
    <name evidence="4" type="ORF">CLORY_21770</name>
</gene>
<name>A0A1V4IQB9_9CLOT</name>
<dbReference type="InterPro" id="IPR027417">
    <property type="entry name" value="P-loop_NTPase"/>
</dbReference>
<feature type="transmembrane region" description="Helical" evidence="2">
    <location>
        <begin position="406"/>
        <end position="425"/>
    </location>
</feature>
<dbReference type="STRING" id="1450648.CLORY_21770"/>
<dbReference type="InterPro" id="IPR038729">
    <property type="entry name" value="Rad50/SbcC_AAA"/>
</dbReference>
<dbReference type="Proteomes" id="UP000190080">
    <property type="component" value="Unassembled WGS sequence"/>
</dbReference>
<keyword evidence="1" id="KW-0175">Coiled coil</keyword>
<organism evidence="4 5">
    <name type="scientific">Clostridium oryzae</name>
    <dbReference type="NCBI Taxonomy" id="1450648"/>
    <lineage>
        <taxon>Bacteria</taxon>
        <taxon>Bacillati</taxon>
        <taxon>Bacillota</taxon>
        <taxon>Clostridia</taxon>
        <taxon>Eubacteriales</taxon>
        <taxon>Clostridiaceae</taxon>
        <taxon>Clostridium</taxon>
    </lineage>
</organism>